<dbReference type="PANTHER" id="PTHR35884:SF1">
    <property type="entry name" value="MONALYSIN BETA BARREL PORE-FORMING DOMAIN-CONTAINING PROTEIN-RELATED"/>
    <property type="match status" value="1"/>
</dbReference>
<dbReference type="GeneID" id="8618989"/>
<sequence length="235" mass="27324">MEPNIIVNQSSGQVPFSLNNLKIVDNNHDADWLTKMNNPIEPAVIINNQTSSSGTVFLKTDQYPNGADVKFNVKPCGSLVEFQQTLNITTPNYYTISKSTSFSKHVQGDSNFKNGHKGYIPFDFEAKFKFIRKFEYSADFYSETKTSYSQYLSTTSYVHQSLVTYAYKMIDSIDHRRLAQLNPDFDWKFIGNDLYFFVSIYSNNQIIRSYDSKYQMIDENDFINYLANHRNLWDN</sequence>
<reference evidence="3" key="3">
    <citation type="submission" date="2009-08" db="EMBL/GenBank/DDBJ databases">
        <authorList>
            <consortium name="The Dictyostelium discoideum Sequencing Consortium"/>
            <person name="Eichinger L."/>
            <person name="Pachebat J.A."/>
            <person name="Gloeckner G."/>
            <person name="Rajandream M.-A."/>
            <person name="Sucgang R."/>
            <person name="Song J."/>
            <person name="Cox E.C."/>
            <person name="Tunggal B."/>
            <person name="Szafranski K."/>
            <person name="Konfortov B.A."/>
            <person name="Farbrother P."/>
            <person name="Bankier A.T."/>
            <person name="Lehmann R."/>
            <person name="Hamlin N."/>
            <person name="Xu Q."/>
            <person name="Davies R."/>
            <person name="Gaudet P."/>
            <person name="Fey P."/>
            <person name="Pilcher K."/>
            <person name="Chen G."/>
            <person name="Saunders D."/>
            <person name="Sodergren E."/>
            <person name="Davis P."/>
            <person name="Nie X."/>
            <person name="Kerhornou A."/>
            <person name="Hemphill L."/>
            <person name="Bason N."/>
            <person name="Berriman M."/>
            <person name="Desany B."/>
            <person name="Churcher C."/>
            <person name="Cooper J."/>
            <person name="van Driessche N."/>
            <person name="Cronin A."/>
            <person name="Goodhead I."/>
            <person name="Muzny D."/>
            <person name="Hall N."/>
            <person name="Harper D."/>
            <person name="Lindsay R."/>
            <person name="Hauser H."/>
            <person name="James K."/>
            <person name="Quiles M."/>
            <person name="Buchrieser C."/>
            <person name="Wardroper A."/>
            <person name="Thangavelu M."/>
            <person name="Johnson D."/>
            <person name="Knights A."/>
            <person name="Loulseged H."/>
            <person name="Mungall K."/>
            <person name="Price C."/>
            <person name="Ma J."/>
            <person name="Quail M."/>
            <person name="Hernandez J."/>
            <person name="Rabbinowitsch E."/>
            <person name="Steffen D."/>
            <person name="Sanders M."/>
            <person name="Weinstock G."/>
            <person name="Sharp S."/>
            <person name="Just E."/>
            <person name="Shaulsky G."/>
            <person name="Simmonds M."/>
            <person name="Tivey A."/>
            <person name="White B."/>
            <person name="Walker D."/>
            <person name="Woodward J."/>
            <person name="Winckler T."/>
            <person name="Schleicher M."/>
            <person name="Rosenthal A."/>
            <person name="Rivero F."/>
            <person name="Chisholm R.L."/>
            <person name="Gibbs R."/>
            <person name="Loomis W.F."/>
            <person name="Platzer M."/>
            <person name="Kay R.R."/>
            <person name="Williams J."/>
            <person name="Dear P.H."/>
            <person name="Noegel A.A."/>
            <person name="Barrell B."/>
            <person name="Kuspa A."/>
        </authorList>
    </citation>
    <scope>NUCLEOTIDE SEQUENCE</scope>
    <source>
        <strain evidence="3">AX4</strain>
    </source>
</reference>
<dbReference type="EMBL" id="AAFI02000010">
    <property type="protein sequence ID" value="EAL70698.1"/>
    <property type="molecule type" value="Genomic_DNA"/>
</dbReference>
<dbReference type="AlphaFoldDB" id="Q867W8"/>
<dbReference type="Pfam" id="PF18063">
    <property type="entry name" value="BB_PF"/>
    <property type="match status" value="1"/>
</dbReference>
<dbReference type="VEuPathDB" id="AmoebaDB:DDB_G0273491"/>
<evidence type="ECO:0000313" key="3">
    <source>
        <dbReference type="EMBL" id="EAL70700.1"/>
    </source>
</evidence>
<keyword evidence="4" id="KW-1185">Reference proteome</keyword>
<evidence type="ECO:0000313" key="2">
    <source>
        <dbReference type="EMBL" id="EAL70698.1"/>
    </source>
</evidence>
<dbReference type="GO" id="GO:0031157">
    <property type="term" value="P:regulation of aggregate size involved in sorocarp development"/>
    <property type="evidence" value="ECO:0007669"/>
    <property type="project" value="InterPro"/>
</dbReference>
<dbReference type="KEGG" id="ddi:DDB_G0273491"/>
<dbReference type="Proteomes" id="UP000002195">
    <property type="component" value="Unassembled WGS sequence"/>
</dbReference>
<organism evidence="3 4">
    <name type="scientific">Dictyostelium discoideum</name>
    <name type="common">Social amoeba</name>
    <dbReference type="NCBI Taxonomy" id="44689"/>
    <lineage>
        <taxon>Eukaryota</taxon>
        <taxon>Amoebozoa</taxon>
        <taxon>Evosea</taxon>
        <taxon>Eumycetozoa</taxon>
        <taxon>Dictyostelia</taxon>
        <taxon>Dictyosteliales</taxon>
        <taxon>Dictyosteliaceae</taxon>
        <taxon>Dictyostelium</taxon>
    </lineage>
</organism>
<dbReference type="InterPro" id="IPR040927">
    <property type="entry name" value="PF_Monalysin"/>
</dbReference>
<name>Q867W8_DICDI</name>
<dbReference type="EMBL" id="AAFI02000010">
    <property type="protein sequence ID" value="EAL70700.1"/>
    <property type="molecule type" value="Genomic_DNA"/>
</dbReference>
<reference evidence="3 4" key="1">
    <citation type="journal article" date="2002" name="Nature">
        <title>Sequence and analysis of chromosome 2 of Dictyostelium discoideum.</title>
        <authorList>
            <consortium name="Dictyostelium Genome Sequencing Consortium"/>
            <person name="Glockner G."/>
            <person name="Eichinger L."/>
            <person name="Szafranski K."/>
            <person name="Pachebat J.A."/>
            <person name="Bankier A.T."/>
            <person name="Dear P.H."/>
            <person name="Lehmann R."/>
            <person name="Baumgart C."/>
            <person name="Parra G."/>
            <person name="Abril J.F."/>
            <person name="Guigo R."/>
            <person name="Kumpf K."/>
            <person name="Tunggal B."/>
            <person name="Cox E."/>
            <person name="Quail M.A."/>
            <person name="Platzer M."/>
            <person name="Rosenthal A."/>
            <person name="Noegel A.A."/>
        </authorList>
    </citation>
    <scope>NUCLEOTIDE SEQUENCE [LARGE SCALE GENOMIC DNA]</scope>
    <source>
        <strain evidence="3 4">AX4</strain>
    </source>
</reference>
<accession>Q867W8</accession>
<evidence type="ECO:0000313" key="4">
    <source>
        <dbReference type="Proteomes" id="UP000002195"/>
    </source>
</evidence>
<dbReference type="PaxDb" id="44689-DDB0217157"/>
<feature type="domain" description="Monalysin Pore-forming" evidence="1">
    <location>
        <begin position="22"/>
        <end position="229"/>
    </location>
</feature>
<reference evidence="3 4" key="2">
    <citation type="journal article" date="2005" name="Nature">
        <title>The genome of the social amoeba Dictyostelium discoideum.</title>
        <authorList>
            <consortium name="The Dictyostelium discoideum Sequencing Consortium"/>
            <person name="Eichinger L."/>
            <person name="Pachebat J.A."/>
            <person name="Glockner G."/>
            <person name="Rajandream M.A."/>
            <person name="Sucgang R."/>
            <person name="Berriman M."/>
            <person name="Song J."/>
            <person name="Olsen R."/>
            <person name="Szafranski K."/>
            <person name="Xu Q."/>
            <person name="Tunggal B."/>
            <person name="Kummerfeld S."/>
            <person name="Madera M."/>
            <person name="Konfortov B.A."/>
            <person name="Rivero F."/>
            <person name="Bankier A.T."/>
            <person name="Lehmann R."/>
            <person name="Hamlin N."/>
            <person name="Davies R."/>
            <person name="Gaudet P."/>
            <person name="Fey P."/>
            <person name="Pilcher K."/>
            <person name="Chen G."/>
            <person name="Saunders D."/>
            <person name="Sodergren E."/>
            <person name="Davis P."/>
            <person name="Kerhornou A."/>
            <person name="Nie X."/>
            <person name="Hall N."/>
            <person name="Anjard C."/>
            <person name="Hemphill L."/>
            <person name="Bason N."/>
            <person name="Farbrother P."/>
            <person name="Desany B."/>
            <person name="Just E."/>
            <person name="Morio T."/>
            <person name="Rost R."/>
            <person name="Churcher C."/>
            <person name="Cooper J."/>
            <person name="Haydock S."/>
            <person name="van Driessche N."/>
            <person name="Cronin A."/>
            <person name="Goodhead I."/>
            <person name="Muzny D."/>
            <person name="Mourier T."/>
            <person name="Pain A."/>
            <person name="Lu M."/>
            <person name="Harper D."/>
            <person name="Lindsay R."/>
            <person name="Hauser H."/>
            <person name="James K."/>
            <person name="Quiles M."/>
            <person name="Madan Babu M."/>
            <person name="Saito T."/>
            <person name="Buchrieser C."/>
            <person name="Wardroper A."/>
            <person name="Felder M."/>
            <person name="Thangavelu M."/>
            <person name="Johnson D."/>
            <person name="Knights A."/>
            <person name="Loulseged H."/>
            <person name="Mungall K."/>
            <person name="Oliver K."/>
            <person name="Price C."/>
            <person name="Quail M.A."/>
            <person name="Urushihara H."/>
            <person name="Hernandez J."/>
            <person name="Rabbinowitsch E."/>
            <person name="Steffen D."/>
            <person name="Sanders M."/>
            <person name="Ma J."/>
            <person name="Kohara Y."/>
            <person name="Sharp S."/>
            <person name="Simmonds M."/>
            <person name="Spiegler S."/>
            <person name="Tivey A."/>
            <person name="Sugano S."/>
            <person name="White B."/>
            <person name="Walker D."/>
            <person name="Woodward J."/>
            <person name="Winckler T."/>
            <person name="Tanaka Y."/>
            <person name="Shaulsky G."/>
            <person name="Schleicher M."/>
            <person name="Weinstock G."/>
            <person name="Rosenthal A."/>
            <person name="Cox E.C."/>
            <person name="Chisholm R.L."/>
            <person name="Gibbs R."/>
            <person name="Loomis W.F."/>
            <person name="Platzer M."/>
            <person name="Kay R.R."/>
            <person name="Williams J."/>
            <person name="Dear P.H."/>
            <person name="Noegel A.A."/>
            <person name="Barrell B."/>
            <person name="Kuspa A."/>
        </authorList>
    </citation>
    <scope>NUCLEOTIDE SEQUENCE [LARGE SCALE GENOMIC DNA]</scope>
    <source>
        <strain evidence="3 4">AX4</strain>
    </source>
</reference>
<protein>
    <recommendedName>
        <fullName evidence="1">Monalysin Pore-forming domain-containing protein</fullName>
    </recommendedName>
</protein>
<dbReference type="RefSeq" id="XP_644626.1">
    <property type="nucleotide sequence ID" value="XM_639534.1"/>
</dbReference>
<dbReference type="dictyBase" id="DDB_G0273491"/>
<accession>Q557K9</accession>
<evidence type="ECO:0000259" key="1">
    <source>
        <dbReference type="Pfam" id="PF18063"/>
    </source>
</evidence>
<proteinExistence type="predicted"/>
<dbReference type="dictyBase" id="DDB_G0273487"/>
<dbReference type="RefSeq" id="XP_644624.1">
    <property type="nucleotide sequence ID" value="XM_639532.1"/>
</dbReference>
<dbReference type="InterPro" id="IPR038768">
    <property type="entry name" value="SmlA"/>
</dbReference>
<dbReference type="GeneID" id="8618988"/>
<dbReference type="PANTHER" id="PTHR35884">
    <property type="entry name" value="SMALL AGGREGATE FORMATION PROTEIN"/>
    <property type="match status" value="1"/>
</dbReference>
<dbReference type="HOGENOM" id="CLU_1182014_0_0_1"/>
<dbReference type="KEGG" id="ddi:DDB_G0273487"/>
<gene>
    <name evidence="2" type="ORF">DDB_G0273487</name>
    <name evidence="3" type="ORF">DDB_G0273491</name>
</gene>
<comment type="caution">
    <text evidence="3">The sequence shown here is derived from an EMBL/GenBank/DDBJ whole genome shotgun (WGS) entry which is preliminary data.</text>
</comment>